<dbReference type="InterPro" id="IPR001789">
    <property type="entry name" value="Sig_transdc_resp-reg_receiver"/>
</dbReference>
<dbReference type="InterPro" id="IPR003594">
    <property type="entry name" value="HATPase_dom"/>
</dbReference>
<evidence type="ECO:0000256" key="11">
    <source>
        <dbReference type="ARBA" id="ARBA00023136"/>
    </source>
</evidence>
<feature type="transmembrane region" description="Helical" evidence="15">
    <location>
        <begin position="412"/>
        <end position="436"/>
    </location>
</feature>
<dbReference type="Proteomes" id="UP000009223">
    <property type="component" value="Chromosome"/>
</dbReference>
<dbReference type="Pfam" id="PF01627">
    <property type="entry name" value="Hpt"/>
    <property type="match status" value="1"/>
</dbReference>
<comment type="catalytic activity">
    <reaction evidence="1">
        <text>ATP + protein L-histidine = ADP + protein N-phospho-L-histidine.</text>
        <dbReference type="EC" id="2.7.13.3"/>
    </reaction>
</comment>
<dbReference type="Pfam" id="PF00072">
    <property type="entry name" value="Response_reg"/>
    <property type="match status" value="1"/>
</dbReference>
<evidence type="ECO:0000256" key="9">
    <source>
        <dbReference type="ARBA" id="ARBA00022989"/>
    </source>
</evidence>
<accession>F5YKF0</accession>
<evidence type="ECO:0000256" key="7">
    <source>
        <dbReference type="ARBA" id="ARBA00022741"/>
    </source>
</evidence>
<dbReference type="PROSITE" id="PS50894">
    <property type="entry name" value="HPT"/>
    <property type="match status" value="1"/>
</dbReference>
<feature type="domain" description="Response regulatory" evidence="18">
    <location>
        <begin position="847"/>
        <end position="981"/>
    </location>
</feature>
<evidence type="ECO:0000259" key="18">
    <source>
        <dbReference type="PROSITE" id="PS50110"/>
    </source>
</evidence>
<keyword evidence="14" id="KW-0175">Coiled coil</keyword>
<dbReference type="InterPro" id="IPR004358">
    <property type="entry name" value="Sig_transdc_His_kin-like_C"/>
</dbReference>
<dbReference type="InterPro" id="IPR005467">
    <property type="entry name" value="His_kinase_dom"/>
</dbReference>
<reference evidence="20 21" key="2">
    <citation type="journal article" date="2011" name="ISME J.">
        <title>RNA-seq reveals cooperative metabolic interactions between two termite-gut spirochete species in co-culture.</title>
        <authorList>
            <person name="Rosenthal A.Z."/>
            <person name="Matson E.G."/>
            <person name="Eldar A."/>
            <person name="Leadbetter J.R."/>
        </authorList>
    </citation>
    <scope>NUCLEOTIDE SEQUENCE [LARGE SCALE GENOMIC DNA]</scope>
    <source>
        <strain evidence="21">ATCC BAA-887 / DSM 12427 / ZAS-2</strain>
    </source>
</reference>
<feature type="transmembrane region" description="Helical" evidence="15">
    <location>
        <begin position="308"/>
        <end position="329"/>
    </location>
</feature>
<reference evidence="21" key="1">
    <citation type="submission" date="2009-12" db="EMBL/GenBank/DDBJ databases">
        <title>Complete sequence of Treponema primitia strain ZAS-2.</title>
        <authorList>
            <person name="Tetu S.G."/>
            <person name="Matson E."/>
            <person name="Ren Q."/>
            <person name="Seshadri R."/>
            <person name="Elbourne L."/>
            <person name="Hassan K.A."/>
            <person name="Durkin A."/>
            <person name="Radune D."/>
            <person name="Mohamoud Y."/>
            <person name="Shay R."/>
            <person name="Jin S."/>
            <person name="Zhang X."/>
            <person name="Lucey K."/>
            <person name="Ballor N.R."/>
            <person name="Ottesen E."/>
            <person name="Rosenthal R."/>
            <person name="Allen A."/>
            <person name="Leadbetter J.R."/>
            <person name="Paulsen I.T."/>
        </authorList>
    </citation>
    <scope>NUCLEOTIDE SEQUENCE [LARGE SCALE GENOMIC DNA]</scope>
    <source>
        <strain evidence="21">ATCC BAA-887 / DSM 12427 / ZAS-2</strain>
    </source>
</reference>
<feature type="domain" description="HPt" evidence="19">
    <location>
        <begin position="1021"/>
        <end position="1122"/>
    </location>
</feature>
<evidence type="ECO:0000313" key="21">
    <source>
        <dbReference type="Proteomes" id="UP000009223"/>
    </source>
</evidence>
<evidence type="ECO:0000256" key="3">
    <source>
        <dbReference type="ARBA" id="ARBA00012438"/>
    </source>
</evidence>
<dbReference type="FunFam" id="3.30.565.10:FF:000010">
    <property type="entry name" value="Sensor histidine kinase RcsC"/>
    <property type="match status" value="1"/>
</dbReference>
<dbReference type="Gene3D" id="3.40.50.2300">
    <property type="match status" value="1"/>
</dbReference>
<evidence type="ECO:0000256" key="12">
    <source>
        <dbReference type="PROSITE-ProRule" id="PRU00110"/>
    </source>
</evidence>
<dbReference type="PRINTS" id="PR00344">
    <property type="entry name" value="BCTRLSENSOR"/>
</dbReference>
<dbReference type="KEGG" id="tpi:TREPR_1985"/>
<keyword evidence="21" id="KW-1185">Reference proteome</keyword>
<evidence type="ECO:0000259" key="17">
    <source>
        <dbReference type="PROSITE" id="PS50109"/>
    </source>
</evidence>
<dbReference type="eggNOG" id="COG2205">
    <property type="taxonomic scope" value="Bacteria"/>
</dbReference>
<feature type="domain" description="Histidine kinase" evidence="17">
    <location>
        <begin position="483"/>
        <end position="703"/>
    </location>
</feature>
<evidence type="ECO:0000256" key="1">
    <source>
        <dbReference type="ARBA" id="ARBA00000085"/>
    </source>
</evidence>
<evidence type="ECO:0000256" key="15">
    <source>
        <dbReference type="SAM" id="Phobius"/>
    </source>
</evidence>
<dbReference type="SMART" id="SM00388">
    <property type="entry name" value="HisKA"/>
    <property type="match status" value="1"/>
</dbReference>
<keyword evidence="4" id="KW-1003">Cell membrane</keyword>
<evidence type="ECO:0000313" key="20">
    <source>
        <dbReference type="EMBL" id="AEF85474.1"/>
    </source>
</evidence>
<keyword evidence="9 15" id="KW-1133">Transmembrane helix</keyword>
<dbReference type="InterPro" id="IPR008207">
    <property type="entry name" value="Sig_transdc_His_kin_Hpt_dom"/>
</dbReference>
<dbReference type="SUPFAM" id="SSF47226">
    <property type="entry name" value="Histidine-containing phosphotransfer domain, HPT domain"/>
    <property type="match status" value="1"/>
</dbReference>
<dbReference type="GO" id="GO:0005886">
    <property type="term" value="C:plasma membrane"/>
    <property type="evidence" value="ECO:0007669"/>
    <property type="project" value="UniProtKB-SubCell"/>
</dbReference>
<dbReference type="EC" id="2.7.13.3" evidence="3"/>
<feature type="transmembrane region" description="Helical" evidence="15">
    <location>
        <begin position="251"/>
        <end position="270"/>
    </location>
</feature>
<dbReference type="PROSITE" id="PS50109">
    <property type="entry name" value="HIS_KIN"/>
    <property type="match status" value="1"/>
</dbReference>
<sequence length="1198" mass="133128">MNGSGTKQVFLFTVMLLAFLSNLNAEPRGAGPLYIDLKTYPLYVKSGFSPADLLRGPDVSSGAWQVVEVSAGPVMIRDFGLPDLPRRVFLSPFGVKEREFTVLVPFKPEDKILSALDSDTTSAPGLFLASIGDNWEVYLNGHLVKSEMHLNSEGSIVLHRSMRWVFFPLDKTHFVPGENILGFRLVGDPTYKSLGFSYASPYYIDEYTRIADQYSESLTMALIGVYFFMGIYHLFMFLIHKKEYYNLSYGLFSVVLGVYFSMRTHFIYRIIANTAIIWRVEYFCVFLALPIAAFFLESLCLKKNFIITRIYGAISVLLAVVQLLFSQAFRDDILTIWQVVIIPAGILLVSFYFGYSFVIAYREIKGQYTAPGGVSFPRTVAKVFIDTSIGSLIIGGVIGIGSTVLDLIDSTFLHYGLTLTRYGFFVFTTGAALIMARRFASLYNQLNLTNRDLEQTTRTLEKQIKALTEAERATQAKSVFLANTSHEIRTPMNAILGMAELILRKDIPQDVYEEARSIKQAGSNLLSIINDILDFSKIESGKLDIVEVDYQLGSVINDAISIIRIRLSEKPILFTVDIDSRLPDRLAGDEVRVRQVLMNLLSNSVKYTQAGHIILAVTGELWEDQIILAISVTDTGIGIKQEDMGKLFGEFQQFDTHRNQGIEGTGLGLAISRNLCRLMGGDIVVDSVYGKGSVFTATIPQKVREKEPLAAVENPETKAVLLYESRKEYADSIVYSIQNLSMPVTAAVDMEHFSQELRASSLPGEKRYSFAFVCAEAVEAALSIIQELSLPTKLVLLGALQEISSFKNIPIISMPAYALPIANVVNEKTDTPYHTETIVRFTAPDARLLIVDDIVTNLNVAKGLLSVYQIDITTVTSGREAVDLIKNNRYDMILMDHMMPEMDGIEATAAIRAWEAEQKESVEFDPQDQTPKEQAKPVPIIVLTANAVTGMREMFLSKGFNDYLSKPIEISKLDGMMAKWIPLEKQIKPKPGTDSERTMETTGIKIDGVDTARGLAMTGGTEAGYRKVLASFRKDALERLPGLERVPNEQELSLFTTNVHALKSAAATIGAAGVSEEAAELEAAGKAGDLTRIEEGLPPFYWNLKDLAEQIVSVLDDKVDAETDSDSDISQYLPLFTKLKEALEQEHPGLIRSILTELEQKPFNDKTKKHIDGISNSVLMTEFEEALVTINKLINDLS</sequence>
<dbReference type="HOGENOM" id="CLU_290683_0_0_12"/>
<dbReference type="SUPFAM" id="SSF55874">
    <property type="entry name" value="ATPase domain of HSP90 chaperone/DNA topoisomerase II/histidine kinase"/>
    <property type="match status" value="1"/>
</dbReference>
<keyword evidence="8" id="KW-0067">ATP-binding</keyword>
<keyword evidence="16" id="KW-0732">Signal</keyword>
<feature type="transmembrane region" description="Helical" evidence="15">
    <location>
        <begin position="379"/>
        <end position="400"/>
    </location>
</feature>
<keyword evidence="11 15" id="KW-0472">Membrane</keyword>
<dbReference type="InterPro" id="IPR036641">
    <property type="entry name" value="HPT_dom_sf"/>
</dbReference>
<evidence type="ECO:0000256" key="13">
    <source>
        <dbReference type="PROSITE-ProRule" id="PRU00169"/>
    </source>
</evidence>
<dbReference type="SUPFAM" id="SSF52172">
    <property type="entry name" value="CheY-like"/>
    <property type="match status" value="1"/>
</dbReference>
<dbReference type="STRING" id="545694.TREPR_1985"/>
<dbReference type="SMART" id="SM00448">
    <property type="entry name" value="REC"/>
    <property type="match status" value="1"/>
</dbReference>
<dbReference type="InterPro" id="IPR036097">
    <property type="entry name" value="HisK_dim/P_sf"/>
</dbReference>
<evidence type="ECO:0000256" key="16">
    <source>
        <dbReference type="SAM" id="SignalP"/>
    </source>
</evidence>
<dbReference type="InterPro" id="IPR003661">
    <property type="entry name" value="HisK_dim/P_dom"/>
</dbReference>
<keyword evidence="20" id="KW-0808">Transferase</keyword>
<evidence type="ECO:0000256" key="14">
    <source>
        <dbReference type="SAM" id="Coils"/>
    </source>
</evidence>
<evidence type="ECO:0000256" key="5">
    <source>
        <dbReference type="ARBA" id="ARBA00022553"/>
    </source>
</evidence>
<dbReference type="Gene3D" id="1.20.120.160">
    <property type="entry name" value="HPT domain"/>
    <property type="match status" value="1"/>
</dbReference>
<dbReference type="InterPro" id="IPR011623">
    <property type="entry name" value="7TMR_DISM_rcpt_extracell_dom1"/>
</dbReference>
<keyword evidence="5 13" id="KW-0597">Phosphoprotein</keyword>
<dbReference type="SMART" id="SM00387">
    <property type="entry name" value="HATPase_c"/>
    <property type="match status" value="1"/>
</dbReference>
<dbReference type="eggNOG" id="COG0642">
    <property type="taxonomic scope" value="Bacteria"/>
</dbReference>
<dbReference type="PANTHER" id="PTHR45339">
    <property type="entry name" value="HYBRID SIGNAL TRANSDUCTION HISTIDINE KINASE J"/>
    <property type="match status" value="1"/>
</dbReference>
<comment type="subcellular location">
    <subcellularLocation>
        <location evidence="2">Cell membrane</location>
        <topology evidence="2">Multi-pass membrane protein</topology>
    </subcellularLocation>
</comment>
<dbReference type="EMBL" id="CP001843">
    <property type="protein sequence ID" value="AEF85474.1"/>
    <property type="molecule type" value="Genomic_DNA"/>
</dbReference>
<evidence type="ECO:0000256" key="4">
    <source>
        <dbReference type="ARBA" id="ARBA00022475"/>
    </source>
</evidence>
<feature type="modified residue" description="4-aspartylphosphate" evidence="13">
    <location>
        <position position="896"/>
    </location>
</feature>
<dbReference type="CDD" id="cd17546">
    <property type="entry name" value="REC_hyHK_CKI1_RcsC-like"/>
    <property type="match status" value="1"/>
</dbReference>
<dbReference type="CDD" id="cd00082">
    <property type="entry name" value="HisKA"/>
    <property type="match status" value="1"/>
</dbReference>
<dbReference type="Gene3D" id="3.30.565.10">
    <property type="entry name" value="Histidine kinase-like ATPase, C-terminal domain"/>
    <property type="match status" value="1"/>
</dbReference>
<feature type="chain" id="PRO_5003331953" description="histidine kinase" evidence="16">
    <location>
        <begin position="26"/>
        <end position="1198"/>
    </location>
</feature>
<dbReference type="Gene3D" id="1.10.287.130">
    <property type="match status" value="1"/>
</dbReference>
<dbReference type="PROSITE" id="PS50110">
    <property type="entry name" value="RESPONSE_REGULATORY"/>
    <property type="match status" value="1"/>
</dbReference>
<feature type="signal peptide" evidence="16">
    <location>
        <begin position="1"/>
        <end position="25"/>
    </location>
</feature>
<evidence type="ECO:0000256" key="8">
    <source>
        <dbReference type="ARBA" id="ARBA00022840"/>
    </source>
</evidence>
<dbReference type="InterPro" id="IPR036890">
    <property type="entry name" value="HATPase_C_sf"/>
</dbReference>
<evidence type="ECO:0000259" key="19">
    <source>
        <dbReference type="PROSITE" id="PS50894"/>
    </source>
</evidence>
<evidence type="ECO:0000256" key="2">
    <source>
        <dbReference type="ARBA" id="ARBA00004651"/>
    </source>
</evidence>
<proteinExistence type="predicted"/>
<feature type="modified residue" description="Phosphohistidine" evidence="12">
    <location>
        <position position="1060"/>
    </location>
</feature>
<dbReference type="Pfam" id="PF02518">
    <property type="entry name" value="HATPase_c"/>
    <property type="match status" value="1"/>
</dbReference>
<dbReference type="InterPro" id="IPR011006">
    <property type="entry name" value="CheY-like_superfamily"/>
</dbReference>
<dbReference type="CDD" id="cd16922">
    <property type="entry name" value="HATPase_EvgS-ArcB-TorS-like"/>
    <property type="match status" value="1"/>
</dbReference>
<keyword evidence="10" id="KW-0902">Two-component regulatory system</keyword>
<dbReference type="GO" id="GO:0005524">
    <property type="term" value="F:ATP binding"/>
    <property type="evidence" value="ECO:0007669"/>
    <property type="project" value="UniProtKB-KW"/>
</dbReference>
<keyword evidence="6 15" id="KW-0812">Transmembrane</keyword>
<evidence type="ECO:0000256" key="6">
    <source>
        <dbReference type="ARBA" id="ARBA00022692"/>
    </source>
</evidence>
<dbReference type="GO" id="GO:0000155">
    <property type="term" value="F:phosphorelay sensor kinase activity"/>
    <property type="evidence" value="ECO:0007669"/>
    <property type="project" value="InterPro"/>
</dbReference>
<dbReference type="PANTHER" id="PTHR45339:SF1">
    <property type="entry name" value="HYBRID SIGNAL TRANSDUCTION HISTIDINE KINASE J"/>
    <property type="match status" value="1"/>
</dbReference>
<feature type="transmembrane region" description="Helical" evidence="15">
    <location>
        <begin position="335"/>
        <end position="358"/>
    </location>
</feature>
<name>F5YKF0_TREPZ</name>
<dbReference type="Pfam" id="PF07695">
    <property type="entry name" value="7TMR-DISM_7TM"/>
    <property type="match status" value="1"/>
</dbReference>
<keyword evidence="7" id="KW-0547">Nucleotide-binding</keyword>
<feature type="coiled-coil region" evidence="14">
    <location>
        <begin position="443"/>
        <end position="473"/>
    </location>
</feature>
<feature type="transmembrane region" description="Helical" evidence="15">
    <location>
        <begin position="218"/>
        <end position="239"/>
    </location>
</feature>
<keyword evidence="20" id="KW-0418">Kinase</keyword>
<dbReference type="SUPFAM" id="SSF47384">
    <property type="entry name" value="Homodimeric domain of signal transducing histidine kinase"/>
    <property type="match status" value="1"/>
</dbReference>
<gene>
    <name evidence="20" type="ordered locus">TREPR_1985</name>
</gene>
<dbReference type="Pfam" id="PF00512">
    <property type="entry name" value="HisKA"/>
    <property type="match status" value="1"/>
</dbReference>
<dbReference type="AlphaFoldDB" id="F5YKF0"/>
<protein>
    <recommendedName>
        <fullName evidence="3">histidine kinase</fullName>
        <ecNumber evidence="3">2.7.13.3</ecNumber>
    </recommendedName>
</protein>
<feature type="transmembrane region" description="Helical" evidence="15">
    <location>
        <begin position="276"/>
        <end position="296"/>
    </location>
</feature>
<organism evidence="20 21">
    <name type="scientific">Treponema primitia (strain ATCC BAA-887 / DSM 12427 / ZAS-2)</name>
    <dbReference type="NCBI Taxonomy" id="545694"/>
    <lineage>
        <taxon>Bacteria</taxon>
        <taxon>Pseudomonadati</taxon>
        <taxon>Spirochaetota</taxon>
        <taxon>Spirochaetia</taxon>
        <taxon>Spirochaetales</taxon>
        <taxon>Treponemataceae</taxon>
        <taxon>Treponema</taxon>
    </lineage>
</organism>
<evidence type="ECO:0000256" key="10">
    <source>
        <dbReference type="ARBA" id="ARBA00023012"/>
    </source>
</evidence>